<feature type="transmembrane region" description="Helical" evidence="3">
    <location>
        <begin position="12"/>
        <end position="35"/>
    </location>
</feature>
<comment type="caution">
    <text evidence="5">The sequence shown here is derived from an EMBL/GenBank/DDBJ whole genome shotgun (WGS) entry which is preliminary data.</text>
</comment>
<evidence type="ECO:0000256" key="2">
    <source>
        <dbReference type="SAM" id="MobiDB-lite"/>
    </source>
</evidence>
<keyword evidence="3" id="KW-0812">Transmembrane</keyword>
<keyword evidence="3" id="KW-1133">Transmembrane helix</keyword>
<organism evidence="5 6">
    <name type="scientific">Paenibacillus paeoniae</name>
    <dbReference type="NCBI Taxonomy" id="2292705"/>
    <lineage>
        <taxon>Bacteria</taxon>
        <taxon>Bacillati</taxon>
        <taxon>Bacillota</taxon>
        <taxon>Bacilli</taxon>
        <taxon>Bacillales</taxon>
        <taxon>Paenibacillaceae</taxon>
        <taxon>Paenibacillus</taxon>
    </lineage>
</organism>
<evidence type="ECO:0000313" key="5">
    <source>
        <dbReference type="EMBL" id="REK76677.1"/>
    </source>
</evidence>
<dbReference type="RefSeq" id="WP_116043741.1">
    <property type="nucleotide sequence ID" value="NZ_QUBQ01000001.1"/>
</dbReference>
<reference evidence="5 6" key="1">
    <citation type="submission" date="2018-08" db="EMBL/GenBank/DDBJ databases">
        <title>Paenibacillus sp. M4BSY-1, whole genome shotgun sequence.</title>
        <authorList>
            <person name="Tuo L."/>
        </authorList>
    </citation>
    <scope>NUCLEOTIDE SEQUENCE [LARGE SCALE GENOMIC DNA]</scope>
    <source>
        <strain evidence="5 6">M4BSY-1</strain>
    </source>
</reference>
<sequence length="213" mass="24130">MFNNIIDYVLNYGAWGLFIHSFADAVIFPIPALFTQVSLNLLDPSNALWLATIGFVGCLLGTPFGYWIGRGLGHSVMNRMLKKSWVDAATRMIQKNGEAAILVGSFTPIPFKVFTILSGCLSFPLWRLMAYAAIGRAVKFYLVGVLFYLYGRSAEGMVKHVSLYLFIAVVPIILVILFIRKRQKRKAEQLEQTEDDQVQQDQPRLEQHQQIQQ</sequence>
<dbReference type="AlphaFoldDB" id="A0A371PLP6"/>
<dbReference type="OrthoDB" id="9810270at2"/>
<dbReference type="PANTHER" id="PTHR42709:SF11">
    <property type="entry name" value="DEDA FAMILY PROTEIN"/>
    <property type="match status" value="1"/>
</dbReference>
<accession>A0A371PLP6</accession>
<comment type="similarity">
    <text evidence="1">Belongs to the DedA family.</text>
</comment>
<dbReference type="GO" id="GO:0005886">
    <property type="term" value="C:plasma membrane"/>
    <property type="evidence" value="ECO:0007669"/>
    <property type="project" value="TreeGrafter"/>
</dbReference>
<feature type="domain" description="VTT" evidence="4">
    <location>
        <begin position="46"/>
        <end position="148"/>
    </location>
</feature>
<name>A0A371PLP6_9BACL</name>
<gene>
    <name evidence="5" type="ORF">DX130_06470</name>
</gene>
<keyword evidence="3" id="KW-0472">Membrane</keyword>
<feature type="transmembrane region" description="Helical" evidence="3">
    <location>
        <begin position="47"/>
        <end position="68"/>
    </location>
</feature>
<proteinExistence type="inferred from homology"/>
<feature type="transmembrane region" description="Helical" evidence="3">
    <location>
        <begin position="128"/>
        <end position="149"/>
    </location>
</feature>
<dbReference type="Pfam" id="PF09335">
    <property type="entry name" value="VTT_dom"/>
    <property type="match status" value="1"/>
</dbReference>
<keyword evidence="6" id="KW-1185">Reference proteome</keyword>
<dbReference type="EMBL" id="QUBQ01000001">
    <property type="protein sequence ID" value="REK76677.1"/>
    <property type="molecule type" value="Genomic_DNA"/>
</dbReference>
<dbReference type="PANTHER" id="PTHR42709">
    <property type="entry name" value="ALKALINE PHOSPHATASE LIKE PROTEIN"/>
    <property type="match status" value="1"/>
</dbReference>
<feature type="transmembrane region" description="Helical" evidence="3">
    <location>
        <begin position="161"/>
        <end position="179"/>
    </location>
</feature>
<evidence type="ECO:0000259" key="4">
    <source>
        <dbReference type="Pfam" id="PF09335"/>
    </source>
</evidence>
<protein>
    <submittedName>
        <fullName evidence="5">DedA family protein</fullName>
    </submittedName>
</protein>
<dbReference type="InterPro" id="IPR032816">
    <property type="entry name" value="VTT_dom"/>
</dbReference>
<evidence type="ECO:0000313" key="6">
    <source>
        <dbReference type="Proteomes" id="UP000261905"/>
    </source>
</evidence>
<dbReference type="Proteomes" id="UP000261905">
    <property type="component" value="Unassembled WGS sequence"/>
</dbReference>
<dbReference type="InterPro" id="IPR051311">
    <property type="entry name" value="DedA_domain"/>
</dbReference>
<feature type="region of interest" description="Disordered" evidence="2">
    <location>
        <begin position="190"/>
        <end position="213"/>
    </location>
</feature>
<evidence type="ECO:0000256" key="3">
    <source>
        <dbReference type="SAM" id="Phobius"/>
    </source>
</evidence>
<evidence type="ECO:0000256" key="1">
    <source>
        <dbReference type="ARBA" id="ARBA00010792"/>
    </source>
</evidence>